<reference evidence="2 3" key="1">
    <citation type="journal article" date="2012" name="Eukaryot. Cell">
        <title>Genome sequence of the fungus Glarea lozoyensis: the first genome sequence of a species from the Helotiaceae family.</title>
        <authorList>
            <person name="Youssar L."/>
            <person name="Gruening B.A."/>
            <person name="Erxleben A."/>
            <person name="Guenther S."/>
            <person name="Huettel W."/>
        </authorList>
    </citation>
    <scope>NUCLEOTIDE SEQUENCE [LARGE SCALE GENOMIC DNA]</scope>
    <source>
        <strain evidence="3">ATCC 74030 / MF5533</strain>
    </source>
</reference>
<dbReference type="Proteomes" id="UP000005446">
    <property type="component" value="Unassembled WGS sequence"/>
</dbReference>
<accession>H0EKA5</accession>
<dbReference type="PANTHER" id="PTHR10622:SF10">
    <property type="entry name" value="HET DOMAIN-CONTAINING PROTEIN"/>
    <property type="match status" value="1"/>
</dbReference>
<dbReference type="InterPro" id="IPR010730">
    <property type="entry name" value="HET"/>
</dbReference>
<proteinExistence type="predicted"/>
<dbReference type="Pfam" id="PF06985">
    <property type="entry name" value="HET"/>
    <property type="match status" value="1"/>
</dbReference>
<organism evidence="2 3">
    <name type="scientific">Glarea lozoyensis (strain ATCC 74030 / MF5533)</name>
    <dbReference type="NCBI Taxonomy" id="1104152"/>
    <lineage>
        <taxon>Eukaryota</taxon>
        <taxon>Fungi</taxon>
        <taxon>Dikarya</taxon>
        <taxon>Ascomycota</taxon>
        <taxon>Pezizomycotina</taxon>
        <taxon>Leotiomycetes</taxon>
        <taxon>Helotiales</taxon>
        <taxon>Helotiaceae</taxon>
        <taxon>Glarea</taxon>
    </lineage>
</organism>
<dbReference type="InParanoid" id="H0EKA5"/>
<protein>
    <submittedName>
        <fullName evidence="2">Putative Vegetative incompatibility protein HET-E-1</fullName>
    </submittedName>
</protein>
<comment type="caution">
    <text evidence="2">The sequence shown here is derived from an EMBL/GenBank/DDBJ whole genome shotgun (WGS) entry which is preliminary data.</text>
</comment>
<sequence>MIAAICQTSSTRSFPLSWTLPWSFRVDIDYKDIPENYRLFLLAISLRSAKMRLLNVETRQLEEFFHLRDPPSYAILSHTWGDAEVIFQDMKNGTSEKHPGYSKIDYACLQAVKDGYHYVWIDTCCIDKSSSAELSEAINSMFRWYAQSRICYAFLPDVDNLDDEFLDFVKDAHFEHDELDSFYSSQFFKSRWFTRGWTLQELLAPRKINFYGSSWKYLGNKGSLERCISIITGIPKNALQPPSNRFKPYLSMFSVADRMSWASSRETTRIEDIAYCLLGIFNVNMPLLYGEGANAFIRLQEEIIKVSADHSIFLWDRRFSAGVFLAPHPHHFSSTRRILLYNGIYDFSASPYAISNIGLSMTLPVWSPAPGVLACALACIFEDDARGLIAVTLIEGGRERETLRVRQKKNSKTRSGCSAPRIGISSAPTGRLNMCSRVSTGIGK</sequence>
<gene>
    <name evidence="2" type="ORF">M7I_2999</name>
</gene>
<dbReference type="EMBL" id="AGUE01000066">
    <property type="protein sequence ID" value="EHL01038.1"/>
    <property type="molecule type" value="Genomic_DNA"/>
</dbReference>
<evidence type="ECO:0000259" key="1">
    <source>
        <dbReference type="Pfam" id="PF06985"/>
    </source>
</evidence>
<dbReference type="OrthoDB" id="674604at2759"/>
<dbReference type="AlphaFoldDB" id="H0EKA5"/>
<dbReference type="PANTHER" id="PTHR10622">
    <property type="entry name" value="HET DOMAIN-CONTAINING PROTEIN"/>
    <property type="match status" value="1"/>
</dbReference>
<evidence type="ECO:0000313" key="2">
    <source>
        <dbReference type="EMBL" id="EHL01038.1"/>
    </source>
</evidence>
<name>H0EKA5_GLAL7</name>
<evidence type="ECO:0000313" key="3">
    <source>
        <dbReference type="Proteomes" id="UP000005446"/>
    </source>
</evidence>
<keyword evidence="3" id="KW-1185">Reference proteome</keyword>
<feature type="domain" description="Heterokaryon incompatibility" evidence="1">
    <location>
        <begin position="73"/>
        <end position="201"/>
    </location>
</feature>
<dbReference type="HOGENOM" id="CLU_000288_138_0_1"/>